<sequence length="84" mass="9952">MTHEDLPEEILQSEVQDDDALEQKNKSLDRQLLRKADQLDALRQIYESGASRKENWKKVKKASRYFKSNLYAIKDMDRPEDRPS</sequence>
<keyword evidence="2" id="KW-1185">Reference proteome</keyword>
<evidence type="ECO:0000313" key="1">
    <source>
        <dbReference type="EMBL" id="QPB07869.1"/>
    </source>
</evidence>
<dbReference type="EMBL" id="MW117965">
    <property type="protein sequence ID" value="QPB07869.1"/>
    <property type="molecule type" value="Genomic_DNA"/>
</dbReference>
<dbReference type="KEGG" id="vg:77946565"/>
<organism evidence="1 2">
    <name type="scientific">Synechococcus phage S-H38</name>
    <dbReference type="NCBI Taxonomy" id="2783673"/>
    <lineage>
        <taxon>Viruses</taxon>
        <taxon>Duplodnaviria</taxon>
        <taxon>Heunggongvirae</taxon>
        <taxon>Uroviricota</taxon>
        <taxon>Caudoviricetes</taxon>
        <taxon>Pantevenvirales</taxon>
        <taxon>Kyanoviridae</taxon>
        <taxon>Yellowseavirus</taxon>
        <taxon>Yellowseavirus thirtyeight</taxon>
    </lineage>
</organism>
<name>A0A873W9Z3_9CAUD</name>
<proteinExistence type="predicted"/>
<accession>A0A873W9Z3</accession>
<dbReference type="Proteomes" id="UP000663144">
    <property type="component" value="Segment"/>
</dbReference>
<protein>
    <submittedName>
        <fullName evidence="1">Uncharacterized protein</fullName>
    </submittedName>
</protein>
<dbReference type="GeneID" id="77946565"/>
<evidence type="ECO:0000313" key="2">
    <source>
        <dbReference type="Proteomes" id="UP000663144"/>
    </source>
</evidence>
<dbReference type="RefSeq" id="YP_010670360.1">
    <property type="nucleotide sequence ID" value="NC_070964.1"/>
</dbReference>
<reference evidence="1" key="1">
    <citation type="submission" date="2020-10" db="EMBL/GenBank/DDBJ databases">
        <title>The Isolation and Genome Sequence of a Novel Cyanophage S-H38 from the Yellow Sea, China.</title>
        <authorList>
            <person name="Jiang T."/>
        </authorList>
    </citation>
    <scope>NUCLEOTIDE SEQUENCE</scope>
</reference>